<dbReference type="GO" id="GO:0000209">
    <property type="term" value="P:protein polyubiquitination"/>
    <property type="evidence" value="ECO:0007669"/>
    <property type="project" value="TreeGrafter"/>
</dbReference>
<dbReference type="EMBL" id="JAKMXF010000144">
    <property type="protein sequence ID" value="KAI6656302.1"/>
    <property type="molecule type" value="Genomic_DNA"/>
</dbReference>
<dbReference type="SUPFAM" id="SSF63829">
    <property type="entry name" value="Calcium-dependent phosphotriesterase"/>
    <property type="match status" value="1"/>
</dbReference>
<dbReference type="InterPro" id="IPR001258">
    <property type="entry name" value="NHL_repeat"/>
</dbReference>
<dbReference type="AlphaFoldDB" id="A0AAV7K4V2"/>
<sequence>MADYNAPVIAPVDPIETQINELFDRMVYRLNQRRAALLNRYHELRDEKAARRSERIKKFEELVGMKAETEGRLQMNDLRELQERMIADIELKLAEVNTHQPETHIVFRNQSEPLEQLIAQLGEVLEEEVPIIPNYQAMREVVAVGKKRRAPGKLYSPRAVAIDYNTNKIFVTEGAQILSRGLFSTHKRISIFTERGDYLDSFTHKDMQGPHGIAIHEDNVYVTDTLVHAVFLFKMETSFPLIAKLGTGGSRIGEFNSPQNLTVSTNGDVYVTDFYNNRIQILNSSLQPIRNLTKKPIQNPRDIKLTADEVYVLCEDNPCIQVLSHAGERLRSLASRSMPNDVANPHFFCLDVAKNIIISDWCYNGKVKIFNKEGIFIHAILVEHQKKVPARGLALTKDLSLVVIFPDSDYYLRIFSCL</sequence>
<dbReference type="PROSITE" id="PS51125">
    <property type="entry name" value="NHL"/>
    <property type="match status" value="1"/>
</dbReference>
<dbReference type="Gene3D" id="2.120.10.30">
    <property type="entry name" value="TolB, C-terminal domain"/>
    <property type="match status" value="2"/>
</dbReference>
<name>A0AAV7K4V2_9METZ</name>
<organism evidence="3 4">
    <name type="scientific">Oopsacas minuta</name>
    <dbReference type="NCBI Taxonomy" id="111878"/>
    <lineage>
        <taxon>Eukaryota</taxon>
        <taxon>Metazoa</taxon>
        <taxon>Porifera</taxon>
        <taxon>Hexactinellida</taxon>
        <taxon>Hexasterophora</taxon>
        <taxon>Lyssacinosida</taxon>
        <taxon>Leucopsacidae</taxon>
        <taxon>Oopsacas</taxon>
    </lineage>
</organism>
<dbReference type="PANTHER" id="PTHR24104:SF57">
    <property type="entry name" value="BEE-MILK PROTEIN"/>
    <property type="match status" value="1"/>
</dbReference>
<reference evidence="3 4" key="1">
    <citation type="journal article" date="2023" name="BMC Biol.">
        <title>The compact genome of the sponge Oopsacas minuta (Hexactinellida) is lacking key metazoan core genes.</title>
        <authorList>
            <person name="Santini S."/>
            <person name="Schenkelaars Q."/>
            <person name="Jourda C."/>
            <person name="Duchesne M."/>
            <person name="Belahbib H."/>
            <person name="Rocher C."/>
            <person name="Selva M."/>
            <person name="Riesgo A."/>
            <person name="Vervoort M."/>
            <person name="Leys S.P."/>
            <person name="Kodjabachian L."/>
            <person name="Le Bivic A."/>
            <person name="Borchiellini C."/>
            <person name="Claverie J.M."/>
            <person name="Renard E."/>
        </authorList>
    </citation>
    <scope>NUCLEOTIDE SEQUENCE [LARGE SCALE GENOMIC DNA]</scope>
    <source>
        <strain evidence="3">SPO-2</strain>
    </source>
</reference>
<dbReference type="Proteomes" id="UP001165289">
    <property type="component" value="Unassembled WGS sequence"/>
</dbReference>
<evidence type="ECO:0000256" key="1">
    <source>
        <dbReference type="ARBA" id="ARBA00022737"/>
    </source>
</evidence>
<evidence type="ECO:0000313" key="4">
    <source>
        <dbReference type="Proteomes" id="UP001165289"/>
    </source>
</evidence>
<dbReference type="Pfam" id="PF01436">
    <property type="entry name" value="NHL"/>
    <property type="match status" value="1"/>
</dbReference>
<evidence type="ECO:0000256" key="2">
    <source>
        <dbReference type="PROSITE-ProRule" id="PRU00504"/>
    </source>
</evidence>
<keyword evidence="1" id="KW-0677">Repeat</keyword>
<dbReference type="InterPro" id="IPR011042">
    <property type="entry name" value="6-blade_b-propeller_TolB-like"/>
</dbReference>
<evidence type="ECO:0000313" key="3">
    <source>
        <dbReference type="EMBL" id="KAI6656302.1"/>
    </source>
</evidence>
<gene>
    <name evidence="3" type="ORF">LOD99_1102</name>
</gene>
<feature type="repeat" description="NHL" evidence="2">
    <location>
        <begin position="242"/>
        <end position="285"/>
    </location>
</feature>
<dbReference type="CDD" id="cd05819">
    <property type="entry name" value="NHL"/>
    <property type="match status" value="1"/>
</dbReference>
<protein>
    <submittedName>
        <fullName evidence="3">Tripartite motif-containing protein 2-like</fullName>
    </submittedName>
</protein>
<comment type="caution">
    <text evidence="3">The sequence shown here is derived from an EMBL/GenBank/DDBJ whole genome shotgun (WGS) entry which is preliminary data.</text>
</comment>
<proteinExistence type="predicted"/>
<dbReference type="GO" id="GO:0061630">
    <property type="term" value="F:ubiquitin protein ligase activity"/>
    <property type="evidence" value="ECO:0007669"/>
    <property type="project" value="TreeGrafter"/>
</dbReference>
<accession>A0AAV7K4V2</accession>
<keyword evidence="4" id="KW-1185">Reference proteome</keyword>
<dbReference type="GO" id="GO:0043161">
    <property type="term" value="P:proteasome-mediated ubiquitin-dependent protein catabolic process"/>
    <property type="evidence" value="ECO:0007669"/>
    <property type="project" value="TreeGrafter"/>
</dbReference>
<dbReference type="InterPro" id="IPR050952">
    <property type="entry name" value="TRIM-NHL_E3_ligases"/>
</dbReference>
<dbReference type="PANTHER" id="PTHR24104">
    <property type="entry name" value="E3 UBIQUITIN-PROTEIN LIGASE NHLRC1-RELATED"/>
    <property type="match status" value="1"/>
</dbReference>